<name>A0AAD7EK82_9AGAR</name>
<evidence type="ECO:0000313" key="2">
    <source>
        <dbReference type="Proteomes" id="UP001218218"/>
    </source>
</evidence>
<gene>
    <name evidence="1" type="ORF">DFH08DRAFT_813996</name>
</gene>
<organism evidence="1 2">
    <name type="scientific">Mycena albidolilacea</name>
    <dbReference type="NCBI Taxonomy" id="1033008"/>
    <lineage>
        <taxon>Eukaryota</taxon>
        <taxon>Fungi</taxon>
        <taxon>Dikarya</taxon>
        <taxon>Basidiomycota</taxon>
        <taxon>Agaricomycotina</taxon>
        <taxon>Agaricomycetes</taxon>
        <taxon>Agaricomycetidae</taxon>
        <taxon>Agaricales</taxon>
        <taxon>Marasmiineae</taxon>
        <taxon>Mycenaceae</taxon>
        <taxon>Mycena</taxon>
    </lineage>
</organism>
<dbReference type="EMBL" id="JARIHO010000033">
    <property type="protein sequence ID" value="KAJ7333925.1"/>
    <property type="molecule type" value="Genomic_DNA"/>
</dbReference>
<dbReference type="AlphaFoldDB" id="A0AAD7EK82"/>
<keyword evidence="2" id="KW-1185">Reference proteome</keyword>
<accession>A0AAD7EK82</accession>
<protein>
    <submittedName>
        <fullName evidence="1">Uncharacterized protein</fullName>
    </submittedName>
</protein>
<proteinExistence type="predicted"/>
<dbReference type="Proteomes" id="UP001218218">
    <property type="component" value="Unassembled WGS sequence"/>
</dbReference>
<sequence>MQDFLLQGNMGIGSLAAPGTFTEDLIDPSLDFGAEDVEHYRISAAAVGDWARAKSKRLGNHLTLYQSDLIAGRSPDVFCLPQYIEHWVFHSGNMSKIFRLQHTKRYDTPGSLLSHTSNAIEEISVFPVAVPFSIILDFLLASARRKSLPYEFITTQSIISGSFSTYMPLSRSLLQKLEYQFEIIVYDNIDCFKREEHYHWLDDIVAIICGYFNPADHEDPSLWLPLALIAYLHQCQSCSSIQIVVGWLLPISWNVVAQTILDGPSEIQRHPTPIDPVGGGPLPLMVALWHMYYYDGSNGHVKPSTWQAILDSISKHESKYNLSVMAMIKWAAWTCPIAGEQVFQFMSIRMVEARKTDSILRNFVQFTATAVFQFELLHCQCEDCSNQTVRTMHSLAAIRGEGWFKLKWFEPIKTV</sequence>
<reference evidence="1" key="1">
    <citation type="submission" date="2023-03" db="EMBL/GenBank/DDBJ databases">
        <title>Massive genome expansion in bonnet fungi (Mycena s.s.) driven by repeated elements and novel gene families across ecological guilds.</title>
        <authorList>
            <consortium name="Lawrence Berkeley National Laboratory"/>
            <person name="Harder C.B."/>
            <person name="Miyauchi S."/>
            <person name="Viragh M."/>
            <person name="Kuo A."/>
            <person name="Thoen E."/>
            <person name="Andreopoulos B."/>
            <person name="Lu D."/>
            <person name="Skrede I."/>
            <person name="Drula E."/>
            <person name="Henrissat B."/>
            <person name="Morin E."/>
            <person name="Kohler A."/>
            <person name="Barry K."/>
            <person name="LaButti K."/>
            <person name="Morin E."/>
            <person name="Salamov A."/>
            <person name="Lipzen A."/>
            <person name="Mereny Z."/>
            <person name="Hegedus B."/>
            <person name="Baldrian P."/>
            <person name="Stursova M."/>
            <person name="Weitz H."/>
            <person name="Taylor A."/>
            <person name="Grigoriev I.V."/>
            <person name="Nagy L.G."/>
            <person name="Martin F."/>
            <person name="Kauserud H."/>
        </authorList>
    </citation>
    <scope>NUCLEOTIDE SEQUENCE</scope>
    <source>
        <strain evidence="1">CBHHK002</strain>
    </source>
</reference>
<evidence type="ECO:0000313" key="1">
    <source>
        <dbReference type="EMBL" id="KAJ7333925.1"/>
    </source>
</evidence>
<comment type="caution">
    <text evidence="1">The sequence shown here is derived from an EMBL/GenBank/DDBJ whole genome shotgun (WGS) entry which is preliminary data.</text>
</comment>